<feature type="compositionally biased region" description="Low complexity" evidence="7">
    <location>
        <begin position="77"/>
        <end position="94"/>
    </location>
</feature>
<accession>A0AA35YA63</accession>
<dbReference type="AlphaFoldDB" id="A0AA35YA63"/>
<keyword evidence="2" id="KW-0805">Transcription regulation</keyword>
<evidence type="ECO:0000259" key="9">
    <source>
        <dbReference type="PROSITE" id="PS50982"/>
    </source>
</evidence>
<feature type="compositionally biased region" description="Polar residues" evidence="7">
    <location>
        <begin position="608"/>
        <end position="637"/>
    </location>
</feature>
<feature type="compositionally biased region" description="Polar residues" evidence="7">
    <location>
        <begin position="1080"/>
        <end position="1091"/>
    </location>
</feature>
<keyword evidence="6" id="KW-0863">Zinc-finger</keyword>
<dbReference type="InterPro" id="IPR001739">
    <property type="entry name" value="Methyl_CpG_DNA-bd"/>
</dbReference>
<evidence type="ECO:0000256" key="5">
    <source>
        <dbReference type="ARBA" id="ARBA00023242"/>
    </source>
</evidence>
<dbReference type="PROSITE" id="PS50982">
    <property type="entry name" value="MBD"/>
    <property type="match status" value="1"/>
</dbReference>
<reference evidence="10" key="1">
    <citation type="submission" date="2023-04" db="EMBL/GenBank/DDBJ databases">
        <authorList>
            <person name="Vijverberg K."/>
            <person name="Xiong W."/>
            <person name="Schranz E."/>
        </authorList>
    </citation>
    <scope>NUCLEOTIDE SEQUENCE</scope>
</reference>
<feature type="region of interest" description="Disordered" evidence="7">
    <location>
        <begin position="360"/>
        <end position="385"/>
    </location>
</feature>
<keyword evidence="11" id="KW-1185">Reference proteome</keyword>
<evidence type="ECO:0000256" key="6">
    <source>
        <dbReference type="PROSITE-ProRule" id="PRU00042"/>
    </source>
</evidence>
<organism evidence="10 11">
    <name type="scientific">Lactuca saligna</name>
    <name type="common">Willowleaf lettuce</name>
    <dbReference type="NCBI Taxonomy" id="75948"/>
    <lineage>
        <taxon>Eukaryota</taxon>
        <taxon>Viridiplantae</taxon>
        <taxon>Streptophyta</taxon>
        <taxon>Embryophyta</taxon>
        <taxon>Tracheophyta</taxon>
        <taxon>Spermatophyta</taxon>
        <taxon>Magnoliopsida</taxon>
        <taxon>eudicotyledons</taxon>
        <taxon>Gunneridae</taxon>
        <taxon>Pentapetalae</taxon>
        <taxon>asterids</taxon>
        <taxon>campanulids</taxon>
        <taxon>Asterales</taxon>
        <taxon>Asteraceae</taxon>
        <taxon>Cichorioideae</taxon>
        <taxon>Cichorieae</taxon>
        <taxon>Lactucinae</taxon>
        <taxon>Lactuca</taxon>
    </lineage>
</organism>
<proteinExistence type="predicted"/>
<dbReference type="PROSITE" id="PS00028">
    <property type="entry name" value="ZINC_FINGER_C2H2_1"/>
    <property type="match status" value="1"/>
</dbReference>
<feature type="domain" description="MBD" evidence="9">
    <location>
        <begin position="266"/>
        <end position="340"/>
    </location>
</feature>
<evidence type="ECO:0000259" key="8">
    <source>
        <dbReference type="PROSITE" id="PS50157"/>
    </source>
</evidence>
<keyword evidence="3" id="KW-0238">DNA-binding</keyword>
<dbReference type="SUPFAM" id="SSF54171">
    <property type="entry name" value="DNA-binding domain"/>
    <property type="match status" value="1"/>
</dbReference>
<dbReference type="EMBL" id="OX465077">
    <property type="protein sequence ID" value="CAI9266492.1"/>
    <property type="molecule type" value="Genomic_DNA"/>
</dbReference>
<dbReference type="InterPro" id="IPR013087">
    <property type="entry name" value="Znf_C2H2_type"/>
</dbReference>
<feature type="compositionally biased region" description="Polar residues" evidence="7">
    <location>
        <begin position="512"/>
        <end position="523"/>
    </location>
</feature>
<evidence type="ECO:0000256" key="4">
    <source>
        <dbReference type="ARBA" id="ARBA00023163"/>
    </source>
</evidence>
<sequence>MAATVATAEADDTERPAIRLDSVPVVDLRLLSQSELYTLSISSDSSFDPNRCDEVVIPKINRAVFNESAGSRKQTYSRLRLASAESSSTTTKTTTLHRRTPHLRASHAHPSNNINDPEQAENSQIIRMLKQLCKSDPNFQDVDQMEAENNSNSVVPEFLSTENLGIKRKRGRPRKHENVVFLRPPTAKRIRHNTVKKVVVYDNEMDREIVNDSGVPVNMATLAGLDDPYGPEIRRRTMGMSTEDDLLGFLRGMNGQWGSRRRKRRVVDAREFGDVLPKGWKLSLCIKKKEGRVWLFCRRYLSPSGRQFESCREISAYLTSVVKQENSEKQSHVNINTSDNFALEGASVNAMDLVIQQDIKTDGPVDNPSSSSSPPTPAAAAPPVPTKCEEQVTIDEMEVQVEDPFKCLKCSMTFEGENDLLVHQVEAHDTKRSELVTPVNEHIECNVENEIEKVEPSLPPATELDCDPNLMTDATNNKSLASVSSGVNVVVETHDAHSNDNLEPVSHDLNIVSPSKQDGNSNVDRGVSIEESCHNSGEKSITNDEVSQTDQDQDPDVSVSVSQSELLGDETETPLSINENTRNTETLGESHVNPVDNKSDSNLDLGVNSESFMLSSFPNEQVGNQDSVSDQPINQDSVSDHAMNQDPVSETGVTFVDSIPDQSDSIPEQMGSKDHVGTTASIELPNPGVKTIEENCFGAKMDIDIDIKSDDVATEKEKSVGESSSVFFLGRFGLDKDGATVVKKLSTKTNRDPVKVVNSETLISPQKQDSPSVHNLAPDTFNNVNKLSSGLSSSGLDGQFDFRTNDFGSFGPSLSPWQEEECENKNLGNDVSFPTMEEPQIPSNKQEEDKLDDFHTFRNNEAKGNESVTSLGSNLEFCSLIPSENDQEFGFQDCLYERAMEECKQEESSERGLLDHFSIADTSDDIFENKMYSTSLGGLKFDEDRDISSNELSLAFGNPHELYPDSLRVEQKKDLVAPSKMDETFGVHTNLSMVNNSMVDDLKGGRGLFNLGCNDKSSSFQNQGNTVYPGRAWEDLKNSGNKFTSSGFGSQSHTEVVAGGGMWKSGDGNQNQNQNQNQQMRSGLSNSSSHAQIPYPSSFHSFNIMSEKAGDGEFRLDESFLTAGRSQHNPHAHAHALERRDSRGAYPIPYNVNVNVEMPMEQQFDSSSFWLGKNTTMNMMPNTNTSGSGSGRNHHQQITSDMSTCYRTVFFHFLNNVKVNLEGCFCFN</sequence>
<dbReference type="GO" id="GO:0008270">
    <property type="term" value="F:zinc ion binding"/>
    <property type="evidence" value="ECO:0007669"/>
    <property type="project" value="UniProtKB-KW"/>
</dbReference>
<evidence type="ECO:0008006" key="12">
    <source>
        <dbReference type="Google" id="ProtNLM"/>
    </source>
</evidence>
<dbReference type="InterPro" id="IPR037472">
    <property type="entry name" value="MBD8"/>
</dbReference>
<dbReference type="Gene3D" id="3.30.890.10">
    <property type="entry name" value="Methyl-cpg-binding Protein 2, Chain A"/>
    <property type="match status" value="1"/>
</dbReference>
<evidence type="ECO:0000313" key="11">
    <source>
        <dbReference type="Proteomes" id="UP001177003"/>
    </source>
</evidence>
<dbReference type="PROSITE" id="PS50157">
    <property type="entry name" value="ZINC_FINGER_C2H2_2"/>
    <property type="match status" value="1"/>
</dbReference>
<name>A0AA35YA63_LACSI</name>
<dbReference type="Pfam" id="PF01429">
    <property type="entry name" value="MBD"/>
    <property type="match status" value="1"/>
</dbReference>
<evidence type="ECO:0000256" key="3">
    <source>
        <dbReference type="ARBA" id="ARBA00023125"/>
    </source>
</evidence>
<evidence type="ECO:0000256" key="7">
    <source>
        <dbReference type="SAM" id="MobiDB-lite"/>
    </source>
</evidence>
<feature type="compositionally biased region" description="Basic and acidic residues" evidence="7">
    <location>
        <begin position="527"/>
        <end position="537"/>
    </location>
</feature>
<keyword evidence="5" id="KW-0539">Nucleus</keyword>
<feature type="compositionally biased region" description="Pro residues" evidence="7">
    <location>
        <begin position="374"/>
        <end position="385"/>
    </location>
</feature>
<feature type="region of interest" description="Disordered" evidence="7">
    <location>
        <begin position="1044"/>
        <end position="1092"/>
    </location>
</feature>
<feature type="compositionally biased region" description="Polar residues" evidence="7">
    <location>
        <begin position="573"/>
        <end position="587"/>
    </location>
</feature>
<gene>
    <name evidence="10" type="ORF">LSALG_LOCUS7048</name>
</gene>
<feature type="compositionally biased region" description="Low complexity" evidence="7">
    <location>
        <begin position="1069"/>
        <end position="1079"/>
    </location>
</feature>
<feature type="compositionally biased region" description="Low complexity" evidence="7">
    <location>
        <begin position="546"/>
        <end position="564"/>
    </location>
</feature>
<keyword evidence="4" id="KW-0804">Transcription</keyword>
<dbReference type="PANTHER" id="PTHR37701:SF17">
    <property type="entry name" value="METHYL BINDING DOMAIN117"/>
    <property type="match status" value="1"/>
</dbReference>
<evidence type="ECO:0000313" key="10">
    <source>
        <dbReference type="EMBL" id="CAI9266492.1"/>
    </source>
</evidence>
<dbReference type="InterPro" id="IPR016177">
    <property type="entry name" value="DNA-bd_dom_sf"/>
</dbReference>
<protein>
    <recommendedName>
        <fullName evidence="12">C2H2-type domain-containing protein</fullName>
    </recommendedName>
</protein>
<feature type="domain" description="C2H2-type" evidence="8">
    <location>
        <begin position="405"/>
        <end position="433"/>
    </location>
</feature>
<evidence type="ECO:0000256" key="1">
    <source>
        <dbReference type="ARBA" id="ARBA00004123"/>
    </source>
</evidence>
<feature type="compositionally biased region" description="Polar residues" evidence="7">
    <location>
        <begin position="1044"/>
        <end position="1054"/>
    </location>
</feature>
<dbReference type="GO" id="GO:0003677">
    <property type="term" value="F:DNA binding"/>
    <property type="evidence" value="ECO:0007669"/>
    <property type="project" value="UniProtKB-KW"/>
</dbReference>
<feature type="region of interest" description="Disordered" evidence="7">
    <location>
        <begin position="497"/>
        <end position="686"/>
    </location>
</feature>
<keyword evidence="6" id="KW-0479">Metal-binding</keyword>
<feature type="region of interest" description="Disordered" evidence="7">
    <location>
        <begin position="76"/>
        <end position="117"/>
    </location>
</feature>
<dbReference type="PANTHER" id="PTHR37701">
    <property type="entry name" value="METHYL-CPG-BINDING DOMAIN-CONTAINING PROTEIN 8"/>
    <property type="match status" value="1"/>
</dbReference>
<comment type="subcellular location">
    <subcellularLocation>
        <location evidence="1">Nucleus</location>
    </subcellularLocation>
</comment>
<evidence type="ECO:0000256" key="2">
    <source>
        <dbReference type="ARBA" id="ARBA00023015"/>
    </source>
</evidence>
<keyword evidence="6" id="KW-0862">Zinc</keyword>
<dbReference type="Proteomes" id="UP001177003">
    <property type="component" value="Chromosome 1"/>
</dbReference>
<dbReference type="GO" id="GO:0005634">
    <property type="term" value="C:nucleus"/>
    <property type="evidence" value="ECO:0007669"/>
    <property type="project" value="UniProtKB-SubCell"/>
</dbReference>
<feature type="compositionally biased region" description="Basic residues" evidence="7">
    <location>
        <begin position="95"/>
        <end position="107"/>
    </location>
</feature>